<name>Q2S1F5_SALRD</name>
<dbReference type="EMBL" id="CP000159">
    <property type="protein sequence ID" value="ABC45523.1"/>
    <property type="molecule type" value="Genomic_DNA"/>
</dbReference>
<dbReference type="Proteomes" id="UP000008674">
    <property type="component" value="Chromosome"/>
</dbReference>
<reference evidence="3 4" key="1">
    <citation type="journal article" date="2005" name="Proc. Natl. Acad. Sci. U.S.A.">
        <title>The genome of Salinibacter ruber: convergence and gene exchange among hyperhalophilic bacteria and archaea.</title>
        <authorList>
            <person name="Mongodin E.F."/>
            <person name="Nelson K.E."/>
            <person name="Daugherty S."/>
            <person name="Deboy R.T."/>
            <person name="Wister J."/>
            <person name="Khouri H."/>
            <person name="Weidman J."/>
            <person name="Walsh D.A."/>
            <person name="Papke R.T."/>
            <person name="Sanchez Perez G."/>
            <person name="Sharma A.K."/>
            <person name="Nesbo C.L."/>
            <person name="MacLeod D."/>
            <person name="Bapteste E."/>
            <person name="Doolittle W.F."/>
            <person name="Charlebois R.L."/>
            <person name="Legault B."/>
            <person name="Rodriguez-Valera F."/>
        </authorList>
    </citation>
    <scope>NUCLEOTIDE SEQUENCE [LARGE SCALE GENOMIC DNA]</scope>
    <source>
        <strain evidence="4">DSM 13855 / CECT 5946 / M31</strain>
    </source>
</reference>
<feature type="transmembrane region" description="Helical" evidence="2">
    <location>
        <begin position="326"/>
        <end position="346"/>
    </location>
</feature>
<sequence>MPCIRTCRPCVRPIISCASRRPSFLVHSAAPSILPFFMPPVLVAILSGLVAAYALLAGAAALGFLAARRGSPPSAPAEWPSVTIVPVRDEDAGRLRDTVQSCAYPTDRIAVARPDGPVPGDVTLTLPAAADAPPTWPQSMVRQSRADAPVVMGPTLVEHDDLFLPRLEALQHLGRLTLLGGAAHLGLPLGPGTANRALDAKSRPPGSTSPEASVPPAPLAPATAAFNPEPEAAVTRPPADSFVDLLRNQAEWFRQAIRAPSRFVQAQAVGLWLVHAALLACCAVALALPAWRQPTLLALLGKMGADVVLTLPAASHFGQRQLLRSTVATVLMLVLSIPLAGGWALVAPSRGRHAGRNAHNETRAS</sequence>
<feature type="region of interest" description="Disordered" evidence="1">
    <location>
        <begin position="194"/>
        <end position="224"/>
    </location>
</feature>
<feature type="transmembrane region" description="Helical" evidence="2">
    <location>
        <begin position="41"/>
        <end position="65"/>
    </location>
</feature>
<keyword evidence="4" id="KW-1185">Reference proteome</keyword>
<feature type="transmembrane region" description="Helical" evidence="2">
    <location>
        <begin position="268"/>
        <end position="290"/>
    </location>
</feature>
<dbReference type="EnsemblBacteria" id="ABC45523">
    <property type="protein sequence ID" value="ABC45523"/>
    <property type="gene ID" value="SRU_1864"/>
</dbReference>
<keyword evidence="2" id="KW-1133">Transmembrane helix</keyword>
<evidence type="ECO:0000256" key="1">
    <source>
        <dbReference type="SAM" id="MobiDB-lite"/>
    </source>
</evidence>
<gene>
    <name evidence="3" type="ordered locus">SRU_1864</name>
</gene>
<evidence type="ECO:0000313" key="3">
    <source>
        <dbReference type="EMBL" id="ABC45523.1"/>
    </source>
</evidence>
<keyword evidence="2" id="KW-0812">Transmembrane</keyword>
<evidence type="ECO:0000256" key="2">
    <source>
        <dbReference type="SAM" id="Phobius"/>
    </source>
</evidence>
<keyword evidence="2" id="KW-0472">Membrane</keyword>
<organism evidence="3 4">
    <name type="scientific">Salinibacter ruber (strain DSM 13855 / M31)</name>
    <dbReference type="NCBI Taxonomy" id="309807"/>
    <lineage>
        <taxon>Bacteria</taxon>
        <taxon>Pseudomonadati</taxon>
        <taxon>Rhodothermota</taxon>
        <taxon>Rhodothermia</taxon>
        <taxon>Rhodothermales</taxon>
        <taxon>Salinibacteraceae</taxon>
        <taxon>Salinibacter</taxon>
    </lineage>
</organism>
<dbReference type="OrthoDB" id="9805625at2"/>
<dbReference type="PATRIC" id="fig|309807.25.peg.1932"/>
<dbReference type="HOGENOM" id="CLU_758387_0_0_10"/>
<proteinExistence type="predicted"/>
<dbReference type="KEGG" id="sru:SRU_1864"/>
<evidence type="ECO:0000313" key="4">
    <source>
        <dbReference type="Proteomes" id="UP000008674"/>
    </source>
</evidence>
<accession>Q2S1F5</accession>
<dbReference type="STRING" id="309807.SRU_1864"/>
<dbReference type="AlphaFoldDB" id="Q2S1F5"/>
<protein>
    <submittedName>
        <fullName evidence="3">Uncharacterized protein</fullName>
    </submittedName>
</protein>